<dbReference type="AlphaFoldDB" id="A0A4Q9GFY8"/>
<sequence length="197" mass="20516">MTLAAGFDDAVSEAQSCFRAVMGALSRPGLVKPLASGIRPPAPLTPELAAIALSLADPDAPLWLDRRLSASSDVRDFLRFHTGARIVEQSDDAAFALVVDPASMPDLSEFAQGSDAYPDRSTTIVVAAETLTEGGPLVLKGPGVDGEARLAVAPLPTAFVAQLADNRAGFPRGVDLLIVAEERIAALPRSTEVEEAA</sequence>
<dbReference type="GO" id="GO:0019634">
    <property type="term" value="P:organic phosphonate metabolic process"/>
    <property type="evidence" value="ECO:0007669"/>
    <property type="project" value="InterPro"/>
</dbReference>
<name>A0A4Q9GFY8_9HYPH</name>
<protein>
    <submittedName>
        <fullName evidence="1">Phosphonate C-P lyase system protein PhnH</fullName>
    </submittedName>
</protein>
<keyword evidence="1" id="KW-0456">Lyase</keyword>
<dbReference type="Pfam" id="PF05845">
    <property type="entry name" value="PhnH"/>
    <property type="match status" value="1"/>
</dbReference>
<accession>A0A4Q9GFY8</accession>
<reference evidence="1 2" key="1">
    <citation type="submission" date="2019-02" db="EMBL/GenBank/DDBJ databases">
        <title>Hansschlegelia quercus sp. nov., a novel methylotrophic bacterium from buds of oak (Quercus robur L.).</title>
        <authorList>
            <person name="Agafonova N.V."/>
            <person name="Kaparullina E.N."/>
            <person name="Grouzdev D.S."/>
            <person name="Doronina N.V."/>
        </authorList>
    </citation>
    <scope>NUCLEOTIDE SEQUENCE [LARGE SCALE GENOMIC DNA]</scope>
    <source>
        <strain evidence="1 2">Dub</strain>
    </source>
</reference>
<keyword evidence="2" id="KW-1185">Reference proteome</keyword>
<dbReference type="OrthoDB" id="9814509at2"/>
<dbReference type="PIRSF" id="PIRSF020680">
    <property type="entry name" value="PhnH"/>
    <property type="match status" value="1"/>
</dbReference>
<dbReference type="EMBL" id="SIUB01000006">
    <property type="protein sequence ID" value="TBN51891.1"/>
    <property type="molecule type" value="Genomic_DNA"/>
</dbReference>
<comment type="caution">
    <text evidence="1">The sequence shown here is derived from an EMBL/GenBank/DDBJ whole genome shotgun (WGS) entry which is preliminary data.</text>
</comment>
<organism evidence="1 2">
    <name type="scientific">Hansschlegelia quercus</name>
    <dbReference type="NCBI Taxonomy" id="2528245"/>
    <lineage>
        <taxon>Bacteria</taxon>
        <taxon>Pseudomonadati</taxon>
        <taxon>Pseudomonadota</taxon>
        <taxon>Alphaproteobacteria</taxon>
        <taxon>Hyphomicrobiales</taxon>
        <taxon>Methylopilaceae</taxon>
        <taxon>Hansschlegelia</taxon>
    </lineage>
</organism>
<dbReference type="RefSeq" id="WP_131003948.1">
    <property type="nucleotide sequence ID" value="NZ_JBHSZR010000001.1"/>
</dbReference>
<dbReference type="GO" id="GO:0016829">
    <property type="term" value="F:lyase activity"/>
    <property type="evidence" value="ECO:0007669"/>
    <property type="project" value="UniProtKB-KW"/>
</dbReference>
<dbReference type="NCBIfam" id="TIGR03292">
    <property type="entry name" value="PhnH_redo"/>
    <property type="match status" value="1"/>
</dbReference>
<evidence type="ECO:0000313" key="1">
    <source>
        <dbReference type="EMBL" id="TBN51891.1"/>
    </source>
</evidence>
<dbReference type="InterPro" id="IPR008772">
    <property type="entry name" value="Phosphonate_metab_PhnH"/>
</dbReference>
<evidence type="ECO:0000313" key="2">
    <source>
        <dbReference type="Proteomes" id="UP000291613"/>
    </source>
</evidence>
<dbReference type="SUPFAM" id="SSF159709">
    <property type="entry name" value="PhnH-like"/>
    <property type="match status" value="1"/>
</dbReference>
<dbReference type="Gene3D" id="3.40.50.11310">
    <property type="entry name" value="Bacterial phosphonate metabolism protein PhnH"/>
    <property type="match status" value="1"/>
</dbReference>
<dbReference type="InterPro" id="IPR038058">
    <property type="entry name" value="PhnH-like_sp"/>
</dbReference>
<gene>
    <name evidence="1" type="primary">phnH</name>
    <name evidence="1" type="ORF">EYR15_12830</name>
</gene>
<dbReference type="Proteomes" id="UP000291613">
    <property type="component" value="Unassembled WGS sequence"/>
</dbReference>
<proteinExistence type="predicted"/>